<accession>A0A084VMR6</accession>
<dbReference type="VEuPathDB" id="VectorBase:ASIC006610"/>
<dbReference type="EnsemblMetazoa" id="ASIC006610-RA">
    <property type="protein sequence ID" value="ASIC006610-PA"/>
    <property type="gene ID" value="ASIC006610"/>
</dbReference>
<dbReference type="EMBL" id="ATLV01014621">
    <property type="status" value="NOT_ANNOTATED_CDS"/>
    <property type="molecule type" value="Genomic_DNA"/>
</dbReference>
<dbReference type="EMBL" id="KE524975">
    <property type="protein sequence ID" value="KFB39260.1"/>
    <property type="molecule type" value="Genomic_DNA"/>
</dbReference>
<protein>
    <submittedName>
        <fullName evidence="1 2">IP17120p</fullName>
    </submittedName>
</protein>
<reference evidence="1 3" key="1">
    <citation type="journal article" date="2014" name="BMC Genomics">
        <title>Genome sequence of Anopheles sinensis provides insight into genetics basis of mosquito competence for malaria parasites.</title>
        <authorList>
            <person name="Zhou D."/>
            <person name="Zhang D."/>
            <person name="Ding G."/>
            <person name="Shi L."/>
            <person name="Hou Q."/>
            <person name="Ye Y."/>
            <person name="Xu Y."/>
            <person name="Zhou H."/>
            <person name="Xiong C."/>
            <person name="Li S."/>
            <person name="Yu J."/>
            <person name="Hong S."/>
            <person name="Yu X."/>
            <person name="Zou P."/>
            <person name="Chen C."/>
            <person name="Chang X."/>
            <person name="Wang W."/>
            <person name="Lv Y."/>
            <person name="Sun Y."/>
            <person name="Ma L."/>
            <person name="Shen B."/>
            <person name="Zhu C."/>
        </authorList>
    </citation>
    <scope>NUCLEOTIDE SEQUENCE [LARGE SCALE GENOMIC DNA]</scope>
</reference>
<gene>
    <name evidence="1" type="ORF">ZHAS_00006610</name>
</gene>
<proteinExistence type="predicted"/>
<evidence type="ECO:0000313" key="2">
    <source>
        <dbReference type="EnsemblMetazoa" id="ASIC006610-PA"/>
    </source>
</evidence>
<evidence type="ECO:0000313" key="1">
    <source>
        <dbReference type="EMBL" id="KFB39260.1"/>
    </source>
</evidence>
<reference evidence="2" key="2">
    <citation type="submission" date="2020-05" db="UniProtKB">
        <authorList>
            <consortium name="EnsemblMetazoa"/>
        </authorList>
    </citation>
    <scope>IDENTIFICATION</scope>
</reference>
<evidence type="ECO:0000313" key="3">
    <source>
        <dbReference type="Proteomes" id="UP000030765"/>
    </source>
</evidence>
<keyword evidence="3" id="KW-1185">Reference proteome</keyword>
<name>A0A084VMR6_ANOSI</name>
<dbReference type="AlphaFoldDB" id="A0A084VMR6"/>
<dbReference type="Proteomes" id="UP000030765">
    <property type="component" value="Unassembled WGS sequence"/>
</dbReference>
<organism evidence="1">
    <name type="scientific">Anopheles sinensis</name>
    <name type="common">Mosquito</name>
    <dbReference type="NCBI Taxonomy" id="74873"/>
    <lineage>
        <taxon>Eukaryota</taxon>
        <taxon>Metazoa</taxon>
        <taxon>Ecdysozoa</taxon>
        <taxon>Arthropoda</taxon>
        <taxon>Hexapoda</taxon>
        <taxon>Insecta</taxon>
        <taxon>Pterygota</taxon>
        <taxon>Neoptera</taxon>
        <taxon>Endopterygota</taxon>
        <taxon>Diptera</taxon>
        <taxon>Nematocera</taxon>
        <taxon>Culicoidea</taxon>
        <taxon>Culicidae</taxon>
        <taxon>Anophelinae</taxon>
        <taxon>Anopheles</taxon>
    </lineage>
</organism>
<sequence length="79" mass="9123">MKNVTHSYNGKNTDVERGVYPYDDVQASARKEVLEKMIEVRYLCWPLLGSPHLLRFELMLASFECEAPTLAEKELYDVA</sequence>